<dbReference type="AlphaFoldDB" id="A0A1G7AQS9"/>
<organism evidence="1 2">
    <name type="scientific">Rhodococcus tukisamuensis</name>
    <dbReference type="NCBI Taxonomy" id="168276"/>
    <lineage>
        <taxon>Bacteria</taxon>
        <taxon>Bacillati</taxon>
        <taxon>Actinomycetota</taxon>
        <taxon>Actinomycetes</taxon>
        <taxon>Mycobacteriales</taxon>
        <taxon>Nocardiaceae</taxon>
        <taxon>Rhodococcus</taxon>
    </lineage>
</organism>
<evidence type="ECO:0008006" key="3">
    <source>
        <dbReference type="Google" id="ProtNLM"/>
    </source>
</evidence>
<evidence type="ECO:0000313" key="1">
    <source>
        <dbReference type="EMBL" id="SDE16355.1"/>
    </source>
</evidence>
<name>A0A1G7AQS9_9NOCA</name>
<gene>
    <name evidence="1" type="ORF">SAMN05444580_11153</name>
</gene>
<accession>A0A1G7AQS9</accession>
<keyword evidence="2" id="KW-1185">Reference proteome</keyword>
<dbReference type="Proteomes" id="UP000199417">
    <property type="component" value="Unassembled WGS sequence"/>
</dbReference>
<sequence>MTRALSSVICGAEEKIEKTSVWDPRSEYRFVAARPDEEPELWSEYLAGALESYTKHGVLEALQYEQLRDGRSTTLFFVAVGPDGSVSGGMRAQGPHARVEQVHAISEWAGRPGESELRAMVADRLPFGVVEMKTAWVADGAAHRKELTRSLADVIVWGLELLDVQFVLGTAADHVLKLWSSSGGEVSSRIPSTPYPDERYRTRVMWWDRRKLPVGPDAHRLARPGTAAHAGRDDLVELGRSV</sequence>
<dbReference type="STRING" id="168276.SAMN05444580_11153"/>
<evidence type="ECO:0000313" key="2">
    <source>
        <dbReference type="Proteomes" id="UP000199417"/>
    </source>
</evidence>
<protein>
    <recommendedName>
        <fullName evidence="3">N-acetyltransferase domain-containing protein</fullName>
    </recommendedName>
</protein>
<proteinExistence type="predicted"/>
<reference evidence="1 2" key="1">
    <citation type="submission" date="2016-10" db="EMBL/GenBank/DDBJ databases">
        <authorList>
            <person name="de Groot N.N."/>
        </authorList>
    </citation>
    <scope>NUCLEOTIDE SEQUENCE [LARGE SCALE GENOMIC DNA]</scope>
    <source>
        <strain evidence="1 2">JCM 11308</strain>
    </source>
</reference>
<dbReference type="EMBL" id="FNAB01000011">
    <property type="protein sequence ID" value="SDE16355.1"/>
    <property type="molecule type" value="Genomic_DNA"/>
</dbReference>